<evidence type="ECO:0000313" key="2">
    <source>
        <dbReference type="EMBL" id="CAB9505034.1"/>
    </source>
</evidence>
<organism evidence="2 3">
    <name type="scientific">Seminavis robusta</name>
    <dbReference type="NCBI Taxonomy" id="568900"/>
    <lineage>
        <taxon>Eukaryota</taxon>
        <taxon>Sar</taxon>
        <taxon>Stramenopiles</taxon>
        <taxon>Ochrophyta</taxon>
        <taxon>Bacillariophyta</taxon>
        <taxon>Bacillariophyceae</taxon>
        <taxon>Bacillariophycidae</taxon>
        <taxon>Naviculales</taxon>
        <taxon>Naviculaceae</taxon>
        <taxon>Seminavis</taxon>
    </lineage>
</organism>
<evidence type="ECO:0000313" key="3">
    <source>
        <dbReference type="Proteomes" id="UP001153069"/>
    </source>
</evidence>
<dbReference type="EMBL" id="CAICTM010000216">
    <property type="protein sequence ID" value="CAB9505034.1"/>
    <property type="molecule type" value="Genomic_DNA"/>
</dbReference>
<dbReference type="AlphaFoldDB" id="A0A9N8DQM1"/>
<feature type="domain" description="DUF6824" evidence="1">
    <location>
        <begin position="32"/>
        <end position="113"/>
    </location>
</feature>
<name>A0A9N8DQM1_9STRA</name>
<accession>A0A9N8DQM1</accession>
<keyword evidence="3" id="KW-1185">Reference proteome</keyword>
<evidence type="ECO:0000259" key="1">
    <source>
        <dbReference type="Pfam" id="PF20710"/>
    </source>
</evidence>
<gene>
    <name evidence="2" type="ORF">SEMRO_217_G089600.1</name>
</gene>
<dbReference type="Pfam" id="PF20710">
    <property type="entry name" value="DUF6824"/>
    <property type="match status" value="1"/>
</dbReference>
<dbReference type="OrthoDB" id="51240at2759"/>
<comment type="caution">
    <text evidence="2">The sequence shown here is derived from an EMBL/GenBank/DDBJ whole genome shotgun (WGS) entry which is preliminary data.</text>
</comment>
<proteinExistence type="predicted"/>
<protein>
    <recommendedName>
        <fullName evidence="1">DUF6824 domain-containing protein</fullName>
    </recommendedName>
</protein>
<reference evidence="2" key="1">
    <citation type="submission" date="2020-06" db="EMBL/GenBank/DDBJ databases">
        <authorList>
            <consortium name="Plant Systems Biology data submission"/>
        </authorList>
    </citation>
    <scope>NUCLEOTIDE SEQUENCE</scope>
    <source>
        <strain evidence="2">D6</strain>
    </source>
</reference>
<dbReference type="Proteomes" id="UP001153069">
    <property type="component" value="Unassembled WGS sequence"/>
</dbReference>
<sequence length="195" mass="22175">MSEQGLTIPFRGYDYSFYWHMYSPPQTPRPDDVILGRGGKKHEHTGNERLQKMALEMVCEYMKARKKEKGKLAEELVQRVHQNGGRFMEQKLDNGPWEVVSFDKARAKARDCLHSILADPKKLLRDRLRTFSVGDGNPFAGLEEDDAAGTWTHMDEGMGGDTTNTTGDNNVVMDSHGLHDMEFPVLDEDMDDLDL</sequence>
<dbReference type="InterPro" id="IPR049227">
    <property type="entry name" value="DUF6824"/>
</dbReference>